<accession>A0A8W7PNQ2</accession>
<dbReference type="AlphaFoldDB" id="A0A8W7PNQ2"/>
<dbReference type="Proteomes" id="UP000075882">
    <property type="component" value="Unassembled WGS sequence"/>
</dbReference>
<feature type="compositionally biased region" description="Polar residues" evidence="1">
    <location>
        <begin position="1"/>
        <end position="20"/>
    </location>
</feature>
<feature type="region of interest" description="Disordered" evidence="1">
    <location>
        <begin position="1"/>
        <end position="36"/>
    </location>
</feature>
<protein>
    <submittedName>
        <fullName evidence="2">Uncharacterized protein</fullName>
    </submittedName>
</protein>
<proteinExistence type="predicted"/>
<organism evidence="2">
    <name type="scientific">Anopheles coluzzii</name>
    <name type="common">African malaria mosquito</name>
    <dbReference type="NCBI Taxonomy" id="1518534"/>
    <lineage>
        <taxon>Eukaryota</taxon>
        <taxon>Metazoa</taxon>
        <taxon>Ecdysozoa</taxon>
        <taxon>Arthropoda</taxon>
        <taxon>Hexapoda</taxon>
        <taxon>Insecta</taxon>
        <taxon>Pterygota</taxon>
        <taxon>Neoptera</taxon>
        <taxon>Endopterygota</taxon>
        <taxon>Diptera</taxon>
        <taxon>Nematocera</taxon>
        <taxon>Culicoidea</taxon>
        <taxon>Culicidae</taxon>
        <taxon>Anophelinae</taxon>
        <taxon>Anopheles</taxon>
    </lineage>
</organism>
<feature type="compositionally biased region" description="Acidic residues" evidence="1">
    <location>
        <begin position="100"/>
        <end position="110"/>
    </location>
</feature>
<dbReference type="EnsemblMetazoa" id="ACOM034603-RA">
    <property type="protein sequence ID" value="ACOM034603-PA.1"/>
    <property type="gene ID" value="ACOM034603"/>
</dbReference>
<evidence type="ECO:0000256" key="1">
    <source>
        <dbReference type="SAM" id="MobiDB-lite"/>
    </source>
</evidence>
<name>A0A8W7PNQ2_ANOCL</name>
<reference evidence="2" key="1">
    <citation type="submission" date="2022-08" db="UniProtKB">
        <authorList>
            <consortium name="EnsemblMetazoa"/>
        </authorList>
    </citation>
    <scope>IDENTIFICATION</scope>
</reference>
<evidence type="ECO:0000313" key="2">
    <source>
        <dbReference type="EnsemblMetazoa" id="ACOM034603-PA.1"/>
    </source>
</evidence>
<sequence length="159" mass="17138">MDQRSSAPHSFADRSSSQKSVAKYSRPSNGIDRSVKPGICFAHPITPTSSLSYISLSTLSISCASPPIAIRSRPESAAAAVAPPPPGEWLLLLLADDDDDDEDDEYDELDAWPPLRSSPTLIMLSPPVPPIESGSGSNEDNTSRILMSSSVWAVYCWFD</sequence>
<feature type="region of interest" description="Disordered" evidence="1">
    <location>
        <begin position="100"/>
        <end position="141"/>
    </location>
</feature>